<dbReference type="Proteomes" id="UP001597045">
    <property type="component" value="Unassembled WGS sequence"/>
</dbReference>
<sequence length="62" mass="6656">GMNTPSAEENATGFDIAARKSEYRVVSFTGVADSQIRAVVKRVEEVLVNYPEAAGYVPAPIL</sequence>
<keyword evidence="2" id="KW-1185">Reference proteome</keyword>
<name>A0ABW3MB80_9PSEU</name>
<proteinExistence type="predicted"/>
<organism evidence="1 2">
    <name type="scientific">Kibdelosporangium lantanae</name>
    <dbReference type="NCBI Taxonomy" id="1497396"/>
    <lineage>
        <taxon>Bacteria</taxon>
        <taxon>Bacillati</taxon>
        <taxon>Actinomycetota</taxon>
        <taxon>Actinomycetes</taxon>
        <taxon>Pseudonocardiales</taxon>
        <taxon>Pseudonocardiaceae</taxon>
        <taxon>Kibdelosporangium</taxon>
    </lineage>
</organism>
<gene>
    <name evidence="1" type="ORF">ACFQ1S_17480</name>
</gene>
<protein>
    <submittedName>
        <fullName evidence="1">Uncharacterized protein</fullName>
    </submittedName>
</protein>
<accession>A0ABW3MB80</accession>
<evidence type="ECO:0000313" key="1">
    <source>
        <dbReference type="EMBL" id="MFD1047212.1"/>
    </source>
</evidence>
<reference evidence="2" key="1">
    <citation type="journal article" date="2019" name="Int. J. Syst. Evol. Microbiol.">
        <title>The Global Catalogue of Microorganisms (GCM) 10K type strain sequencing project: providing services to taxonomists for standard genome sequencing and annotation.</title>
        <authorList>
            <consortium name="The Broad Institute Genomics Platform"/>
            <consortium name="The Broad Institute Genome Sequencing Center for Infectious Disease"/>
            <person name="Wu L."/>
            <person name="Ma J."/>
        </authorList>
    </citation>
    <scope>NUCLEOTIDE SEQUENCE [LARGE SCALE GENOMIC DNA]</scope>
    <source>
        <strain evidence="2">JCM 31486</strain>
    </source>
</reference>
<feature type="non-terminal residue" evidence="1">
    <location>
        <position position="1"/>
    </location>
</feature>
<comment type="caution">
    <text evidence="1">The sequence shown here is derived from an EMBL/GenBank/DDBJ whole genome shotgun (WGS) entry which is preliminary data.</text>
</comment>
<dbReference type="EMBL" id="JBHTIS010000976">
    <property type="protein sequence ID" value="MFD1047212.1"/>
    <property type="molecule type" value="Genomic_DNA"/>
</dbReference>
<evidence type="ECO:0000313" key="2">
    <source>
        <dbReference type="Proteomes" id="UP001597045"/>
    </source>
</evidence>